<dbReference type="SUPFAM" id="SSF55785">
    <property type="entry name" value="PYP-like sensor domain (PAS domain)"/>
    <property type="match status" value="1"/>
</dbReference>
<organism evidence="2 3">
    <name type="scientific">Aeromonas salmonicida subsp. pectinolytica 34mel</name>
    <dbReference type="NCBI Taxonomy" id="1324960"/>
    <lineage>
        <taxon>Bacteria</taxon>
        <taxon>Pseudomonadati</taxon>
        <taxon>Pseudomonadota</taxon>
        <taxon>Gammaproteobacteria</taxon>
        <taxon>Aeromonadales</taxon>
        <taxon>Aeromonadaceae</taxon>
        <taxon>Aeromonas</taxon>
    </lineage>
</organism>
<dbReference type="InterPro" id="IPR000160">
    <property type="entry name" value="GGDEF_dom"/>
</dbReference>
<protein>
    <submittedName>
        <fullName evidence="2">Diguanylate cyclase</fullName>
        <ecNumber evidence="2">2.7.7.65</ecNumber>
    </submittedName>
</protein>
<dbReference type="InterPro" id="IPR043128">
    <property type="entry name" value="Rev_trsase/Diguanyl_cyclase"/>
</dbReference>
<evidence type="ECO:0000259" key="1">
    <source>
        <dbReference type="PROSITE" id="PS50887"/>
    </source>
</evidence>
<dbReference type="CDD" id="cd00130">
    <property type="entry name" value="PAS"/>
    <property type="match status" value="1"/>
</dbReference>
<dbReference type="InterPro" id="IPR000014">
    <property type="entry name" value="PAS"/>
</dbReference>
<name>A0A2D1QKI4_AERSA</name>
<dbReference type="RefSeq" id="WP_162516014.1">
    <property type="nucleotide sequence ID" value="NZ_CP022426.1"/>
</dbReference>
<dbReference type="Proteomes" id="UP000222916">
    <property type="component" value="Chromosome"/>
</dbReference>
<proteinExistence type="predicted"/>
<dbReference type="NCBIfam" id="TIGR00254">
    <property type="entry name" value="GGDEF"/>
    <property type="match status" value="1"/>
</dbReference>
<sequence>MLIRTLPSGKLLEVNSSFLKSCGYTREDILNINYRKLIPKKYEDQVIAQIEELNRIGRFGPIDKELIRKDGTCYPVRVSGIILSEVDGRNILWGIIEDISDQKHAAVINYNFTFYDMLTKLPNRNLFTERLNQVIAANKRSARHAALIFIDVDNVKSLNDEYGKSAGDLLLLEVSSRLKNSVRETDTVARFGGAEFVVLARWLSTDKAEATNQAGLIARKLLAALSAPYKFDLGCDSQPDILIEHHCTASIGVAVFNADERDPYDFIEWADSAIYKVEETGGNSILFHDTSD</sequence>
<dbReference type="Pfam" id="PF00990">
    <property type="entry name" value="GGDEF"/>
    <property type="match status" value="1"/>
</dbReference>
<dbReference type="InterPro" id="IPR035965">
    <property type="entry name" value="PAS-like_dom_sf"/>
</dbReference>
<dbReference type="InterPro" id="IPR029787">
    <property type="entry name" value="Nucleotide_cyclase"/>
</dbReference>
<dbReference type="InterPro" id="IPR052155">
    <property type="entry name" value="Biofilm_reg_signaling"/>
</dbReference>
<dbReference type="Pfam" id="PF13426">
    <property type="entry name" value="PAS_9"/>
    <property type="match status" value="1"/>
</dbReference>
<dbReference type="Gene3D" id="3.30.70.270">
    <property type="match status" value="1"/>
</dbReference>
<dbReference type="PANTHER" id="PTHR44757:SF2">
    <property type="entry name" value="BIOFILM ARCHITECTURE MAINTENANCE PROTEIN MBAA"/>
    <property type="match status" value="1"/>
</dbReference>
<dbReference type="SUPFAM" id="SSF55073">
    <property type="entry name" value="Nucleotide cyclase"/>
    <property type="match status" value="1"/>
</dbReference>
<dbReference type="Gene3D" id="3.30.450.20">
    <property type="entry name" value="PAS domain"/>
    <property type="match status" value="1"/>
</dbReference>
<gene>
    <name evidence="2" type="ORF">Asalp_38340</name>
</gene>
<evidence type="ECO:0000313" key="3">
    <source>
        <dbReference type="Proteomes" id="UP000222916"/>
    </source>
</evidence>
<dbReference type="CDD" id="cd01949">
    <property type="entry name" value="GGDEF"/>
    <property type="match status" value="1"/>
</dbReference>
<feature type="domain" description="GGDEF" evidence="1">
    <location>
        <begin position="143"/>
        <end position="290"/>
    </location>
</feature>
<dbReference type="AlphaFoldDB" id="A0A2D1QKI4"/>
<accession>A0A2D1QKI4</accession>
<dbReference type="GO" id="GO:0052621">
    <property type="term" value="F:diguanylate cyclase activity"/>
    <property type="evidence" value="ECO:0007669"/>
    <property type="project" value="UniProtKB-EC"/>
</dbReference>
<dbReference type="PROSITE" id="PS50887">
    <property type="entry name" value="GGDEF"/>
    <property type="match status" value="1"/>
</dbReference>
<keyword evidence="2" id="KW-0548">Nucleotidyltransferase</keyword>
<dbReference type="EMBL" id="CP022426">
    <property type="protein sequence ID" value="ATP10919.1"/>
    <property type="molecule type" value="Genomic_DNA"/>
</dbReference>
<dbReference type="EC" id="2.7.7.65" evidence="2"/>
<evidence type="ECO:0000313" key="2">
    <source>
        <dbReference type="EMBL" id="ATP10919.1"/>
    </source>
</evidence>
<dbReference type="SMART" id="SM00267">
    <property type="entry name" value="GGDEF"/>
    <property type="match status" value="1"/>
</dbReference>
<reference evidence="3" key="1">
    <citation type="journal article" date="2018" name="BMC Genomics">
        <title>The complete and fully assembled genome sequence of Aeromonas salmonicida subsp. pectinolytica and its comparative analysis with other Aeromonas species: investigation of the mobilome in environmental and pathogenic strains.</title>
        <authorList>
            <person name="Pfeiffer F."/>
            <person name="Zamora-Lagos M.A."/>
            <person name="Blettinger M."/>
            <person name="Yeroslaviz A."/>
            <person name="Dahl A."/>
            <person name="Gruber S."/>
            <person name="Habermann B.H."/>
        </authorList>
    </citation>
    <scope>NUCLEOTIDE SEQUENCE [LARGE SCALE GENOMIC DNA]</scope>
    <source>
        <strain evidence="3">34mel</strain>
    </source>
</reference>
<dbReference type="NCBIfam" id="TIGR00229">
    <property type="entry name" value="sensory_box"/>
    <property type="match status" value="1"/>
</dbReference>
<keyword evidence="2" id="KW-0808">Transferase</keyword>
<dbReference type="PANTHER" id="PTHR44757">
    <property type="entry name" value="DIGUANYLATE CYCLASE DGCP"/>
    <property type="match status" value="1"/>
</dbReference>